<protein>
    <submittedName>
        <fullName evidence="2">Uncharacterized protein</fullName>
    </submittedName>
</protein>
<keyword evidence="3" id="KW-1185">Reference proteome</keyword>
<reference evidence="2 3" key="1">
    <citation type="submission" date="2024-02" db="EMBL/GenBank/DDBJ databases">
        <title>Chromosome-scale genome assembly of the rough periwinkle Littorina saxatilis.</title>
        <authorList>
            <person name="De Jode A."/>
            <person name="Faria R."/>
            <person name="Formenti G."/>
            <person name="Sims Y."/>
            <person name="Smith T.P."/>
            <person name="Tracey A."/>
            <person name="Wood J.M.D."/>
            <person name="Zagrodzka Z.B."/>
            <person name="Johannesson K."/>
            <person name="Butlin R.K."/>
            <person name="Leder E.H."/>
        </authorList>
    </citation>
    <scope>NUCLEOTIDE SEQUENCE [LARGE SCALE GENOMIC DNA]</scope>
    <source>
        <strain evidence="2">Snail1</strain>
        <tissue evidence="2">Muscle</tissue>
    </source>
</reference>
<gene>
    <name evidence="2" type="ORF">V1264_022119</name>
</gene>
<accession>A0AAN9FWV9</accession>
<name>A0AAN9FWV9_9CAEN</name>
<evidence type="ECO:0000313" key="3">
    <source>
        <dbReference type="Proteomes" id="UP001374579"/>
    </source>
</evidence>
<dbReference type="Proteomes" id="UP001374579">
    <property type="component" value="Unassembled WGS sequence"/>
</dbReference>
<dbReference type="EMBL" id="JBAMIC010004070">
    <property type="protein sequence ID" value="KAK7088173.1"/>
    <property type="molecule type" value="Genomic_DNA"/>
</dbReference>
<comment type="caution">
    <text evidence="2">The sequence shown here is derived from an EMBL/GenBank/DDBJ whole genome shotgun (WGS) entry which is preliminary data.</text>
</comment>
<proteinExistence type="predicted"/>
<feature type="chain" id="PRO_5042940321" evidence="1">
    <location>
        <begin position="21"/>
        <end position="187"/>
    </location>
</feature>
<organism evidence="2 3">
    <name type="scientific">Littorina saxatilis</name>
    <dbReference type="NCBI Taxonomy" id="31220"/>
    <lineage>
        <taxon>Eukaryota</taxon>
        <taxon>Metazoa</taxon>
        <taxon>Spiralia</taxon>
        <taxon>Lophotrochozoa</taxon>
        <taxon>Mollusca</taxon>
        <taxon>Gastropoda</taxon>
        <taxon>Caenogastropoda</taxon>
        <taxon>Littorinimorpha</taxon>
        <taxon>Littorinoidea</taxon>
        <taxon>Littorinidae</taxon>
        <taxon>Littorina</taxon>
    </lineage>
</organism>
<evidence type="ECO:0000256" key="1">
    <source>
        <dbReference type="SAM" id="SignalP"/>
    </source>
</evidence>
<dbReference type="AlphaFoldDB" id="A0AAN9FWV9"/>
<keyword evidence="1" id="KW-0732">Signal</keyword>
<evidence type="ECO:0000313" key="2">
    <source>
        <dbReference type="EMBL" id="KAK7088173.1"/>
    </source>
</evidence>
<feature type="signal peptide" evidence="1">
    <location>
        <begin position="1"/>
        <end position="20"/>
    </location>
</feature>
<sequence>MLCVNLLLLTCVSIVSIVSAAEPEDWLHTACSGDGVCGPANSQCYEDGCMCAIGFYYSEESRTCLDYWLHTACSGDGVCGPANSQCYEDGCMCAIGFYYSEGSRTCLDSCTDLDTEGYLMYANATINENIVYSNNGTLNECEQIFSQDTKYLSFEFSEGEPCKFHDVAASVSNWEVAGSYLFQKTCV</sequence>